<sequence>MVIIKINPDAECPICLRPFLTEGSTQGKAMTGGKCDHAFCRPCFRRRWIMNPSCPLCRESLIIDQPILVAPIPPKPLIDLQPLMIRRRLIDTEWRKPVVLPLRTLVPKKIRTFALLDVFDDTSRSSSTVDLPLIPLTPIVLPLAPFKELFVDDEISLERIRERKRKSKKLLICEDLLLPIVRKKNPNLI</sequence>
<dbReference type="SUPFAM" id="SSF57850">
    <property type="entry name" value="RING/U-box"/>
    <property type="match status" value="1"/>
</dbReference>
<keyword evidence="2" id="KW-1185">Reference proteome</keyword>
<dbReference type="InterPro" id="IPR001841">
    <property type="entry name" value="Znf_RING"/>
</dbReference>
<dbReference type="PROSITE" id="PS50089">
    <property type="entry name" value="ZF_RING_2"/>
    <property type="match status" value="1"/>
</dbReference>
<organism evidence="1 2">
    <name type="scientific">Pristionchus pacificus</name>
    <name type="common">Parasitic nematode worm</name>
    <dbReference type="NCBI Taxonomy" id="54126"/>
    <lineage>
        <taxon>Eukaryota</taxon>
        <taxon>Metazoa</taxon>
        <taxon>Ecdysozoa</taxon>
        <taxon>Nematoda</taxon>
        <taxon>Chromadorea</taxon>
        <taxon>Rhabditida</taxon>
        <taxon>Rhabditina</taxon>
        <taxon>Diplogasteromorpha</taxon>
        <taxon>Diplogasteroidea</taxon>
        <taxon>Neodiplogasteridae</taxon>
        <taxon>Pristionchus</taxon>
    </lineage>
</organism>
<dbReference type="EnsemblMetazoa" id="PPA36781.1">
    <property type="protein sequence ID" value="PPA36781.1"/>
    <property type="gene ID" value="WBGene00275150"/>
</dbReference>
<dbReference type="Gene3D" id="3.30.40.10">
    <property type="entry name" value="Zinc/RING finger domain, C3HC4 (zinc finger)"/>
    <property type="match status" value="1"/>
</dbReference>
<gene>
    <name evidence="1" type="primary">WBGene00275150</name>
</gene>
<evidence type="ECO:0000313" key="2">
    <source>
        <dbReference type="Proteomes" id="UP000005239"/>
    </source>
</evidence>
<dbReference type="SMART" id="SM00184">
    <property type="entry name" value="RING"/>
    <property type="match status" value="1"/>
</dbReference>
<name>A0A454Y0K3_PRIPA</name>
<proteinExistence type="predicted"/>
<protein>
    <submittedName>
        <fullName evidence="1">Zinc finger protein</fullName>
    </submittedName>
</protein>
<evidence type="ECO:0000313" key="1">
    <source>
        <dbReference type="EnsemblMetazoa" id="PPA36781.1"/>
    </source>
</evidence>
<dbReference type="AlphaFoldDB" id="A0A454Y0K3"/>
<reference evidence="1" key="2">
    <citation type="submission" date="2022-06" db="UniProtKB">
        <authorList>
            <consortium name="EnsemblMetazoa"/>
        </authorList>
    </citation>
    <scope>IDENTIFICATION</scope>
    <source>
        <strain evidence="1">PS312</strain>
    </source>
</reference>
<accession>A0A454Y0K3</accession>
<dbReference type="Pfam" id="PF13639">
    <property type="entry name" value="zf-RING_2"/>
    <property type="match status" value="1"/>
</dbReference>
<reference evidence="2" key="1">
    <citation type="journal article" date="2008" name="Nat. Genet.">
        <title>The Pristionchus pacificus genome provides a unique perspective on nematode lifestyle and parasitism.</title>
        <authorList>
            <person name="Dieterich C."/>
            <person name="Clifton S.W."/>
            <person name="Schuster L.N."/>
            <person name="Chinwalla A."/>
            <person name="Delehaunty K."/>
            <person name="Dinkelacker I."/>
            <person name="Fulton L."/>
            <person name="Fulton R."/>
            <person name="Godfrey J."/>
            <person name="Minx P."/>
            <person name="Mitreva M."/>
            <person name="Roeseler W."/>
            <person name="Tian H."/>
            <person name="Witte H."/>
            <person name="Yang S.P."/>
            <person name="Wilson R.K."/>
            <person name="Sommer R.J."/>
        </authorList>
    </citation>
    <scope>NUCLEOTIDE SEQUENCE [LARGE SCALE GENOMIC DNA]</scope>
    <source>
        <strain evidence="2">PS312</strain>
    </source>
</reference>
<dbReference type="Proteomes" id="UP000005239">
    <property type="component" value="Unassembled WGS sequence"/>
</dbReference>
<dbReference type="InterPro" id="IPR013083">
    <property type="entry name" value="Znf_RING/FYVE/PHD"/>
</dbReference>
<accession>A0A8R1YS81</accession>
<dbReference type="OrthoDB" id="8062037at2759"/>